<evidence type="ECO:0000313" key="3">
    <source>
        <dbReference type="Proteomes" id="UP000593892"/>
    </source>
</evidence>
<evidence type="ECO:0000313" key="2">
    <source>
        <dbReference type="EMBL" id="QOY86592.1"/>
    </source>
</evidence>
<dbReference type="AlphaFoldDB" id="A0A7S7NMY2"/>
<feature type="transmembrane region" description="Helical" evidence="1">
    <location>
        <begin position="21"/>
        <end position="43"/>
    </location>
</feature>
<dbReference type="EMBL" id="CP063849">
    <property type="protein sequence ID" value="QOY86592.1"/>
    <property type="molecule type" value="Genomic_DNA"/>
</dbReference>
<feature type="transmembrane region" description="Helical" evidence="1">
    <location>
        <begin position="192"/>
        <end position="213"/>
    </location>
</feature>
<name>A0A7S7NMY2_PALFE</name>
<keyword evidence="1" id="KW-0812">Transmembrane</keyword>
<keyword evidence="1" id="KW-0472">Membrane</keyword>
<protein>
    <submittedName>
        <fullName evidence="2">PepSY domain-containing protein</fullName>
    </submittedName>
</protein>
<dbReference type="Pfam" id="PF03929">
    <property type="entry name" value="PepSY_TM"/>
    <property type="match status" value="1"/>
</dbReference>
<keyword evidence="1" id="KW-1133">Transmembrane helix</keyword>
<dbReference type="Proteomes" id="UP000593892">
    <property type="component" value="Chromosome"/>
</dbReference>
<evidence type="ECO:0000256" key="1">
    <source>
        <dbReference type="SAM" id="Phobius"/>
    </source>
</evidence>
<sequence length="388" mass="43357">MSFLDKPQPLWWRKALFQIHLWVGLFAGLYAIVIGISGSILVFKQELAALTYPHLMRAPNPDRPERADLFTVMVRARTAYPDFRLSGGYLPGVGSDNVLVYMQGDGGRELFVMADPSDGHLLGALDIESSWLHWVSDLHIHLLLGLPGYVVNAIGAGLLLLLSLTGLVLWWPGIRRWPQALIVDFRRSWRRINFDLHSAAGFYTLAFVVMWSISGINFVFPQQVAAVVNVFSSVEGGREPEIHIKAQRRSADLSAVLGQAVRNFPAGRLAGVYLGEDANHPITVFLSRGRRNDFTRMDYVYFHPESGRQLAVWHSGVNPTLGSTFVFWLSPLHFGVNWGQGIKTLWALLGLSLPALAVTGALMYWNRYLGRRWKRLRSAAAKSEAPVA</sequence>
<feature type="transmembrane region" description="Helical" evidence="1">
    <location>
        <begin position="345"/>
        <end position="365"/>
    </location>
</feature>
<accession>A0A7S7NMY2</accession>
<organism evidence="2 3">
    <name type="scientific">Paludibaculum fermentans</name>
    <dbReference type="NCBI Taxonomy" id="1473598"/>
    <lineage>
        <taxon>Bacteria</taxon>
        <taxon>Pseudomonadati</taxon>
        <taxon>Acidobacteriota</taxon>
        <taxon>Terriglobia</taxon>
        <taxon>Bryobacterales</taxon>
        <taxon>Bryobacteraceae</taxon>
        <taxon>Paludibaculum</taxon>
    </lineage>
</organism>
<feature type="transmembrane region" description="Helical" evidence="1">
    <location>
        <begin position="149"/>
        <end position="171"/>
    </location>
</feature>
<dbReference type="PANTHER" id="PTHR34219">
    <property type="entry name" value="IRON-REGULATED INNER MEMBRANE PROTEIN-RELATED"/>
    <property type="match status" value="1"/>
</dbReference>
<dbReference type="InterPro" id="IPR005625">
    <property type="entry name" value="PepSY-ass_TM"/>
</dbReference>
<reference evidence="2 3" key="1">
    <citation type="submission" date="2020-10" db="EMBL/GenBank/DDBJ databases">
        <title>Complete genome sequence of Paludibaculum fermentans P105T, a facultatively anaerobic acidobacterium capable of dissimilatory Fe(III) reduction.</title>
        <authorList>
            <person name="Dedysh S.N."/>
            <person name="Beletsky A.V."/>
            <person name="Kulichevskaya I.S."/>
            <person name="Mardanov A.V."/>
            <person name="Ravin N.V."/>
        </authorList>
    </citation>
    <scope>NUCLEOTIDE SEQUENCE [LARGE SCALE GENOMIC DNA]</scope>
    <source>
        <strain evidence="2 3">P105</strain>
    </source>
</reference>
<proteinExistence type="predicted"/>
<dbReference type="KEGG" id="pfer:IRI77_27935"/>
<dbReference type="RefSeq" id="WP_194448261.1">
    <property type="nucleotide sequence ID" value="NZ_CP063849.1"/>
</dbReference>
<keyword evidence="3" id="KW-1185">Reference proteome</keyword>
<gene>
    <name evidence="2" type="ORF">IRI77_27935</name>
</gene>